<accession>A0A9Q0ALJ7</accession>
<proteinExistence type="predicted"/>
<dbReference type="EMBL" id="JAFIMR010000029">
    <property type="protein sequence ID" value="KAI1861613.1"/>
    <property type="molecule type" value="Genomic_DNA"/>
</dbReference>
<comment type="caution">
    <text evidence="1">The sequence shown here is derived from an EMBL/GenBank/DDBJ whole genome shotgun (WGS) entry which is preliminary data.</text>
</comment>
<protein>
    <submittedName>
        <fullName evidence="1">Uncharacterized protein</fullName>
    </submittedName>
</protein>
<gene>
    <name evidence="1" type="ORF">JX265_009580</name>
</gene>
<dbReference type="AlphaFoldDB" id="A0A9Q0ALJ7"/>
<name>A0A9Q0ALJ7_9PEZI</name>
<keyword evidence="2" id="KW-1185">Reference proteome</keyword>
<organism evidence="1 2">
    <name type="scientific">Neoarthrinium moseri</name>
    <dbReference type="NCBI Taxonomy" id="1658444"/>
    <lineage>
        <taxon>Eukaryota</taxon>
        <taxon>Fungi</taxon>
        <taxon>Dikarya</taxon>
        <taxon>Ascomycota</taxon>
        <taxon>Pezizomycotina</taxon>
        <taxon>Sordariomycetes</taxon>
        <taxon>Xylariomycetidae</taxon>
        <taxon>Amphisphaeriales</taxon>
        <taxon>Apiosporaceae</taxon>
        <taxon>Neoarthrinium</taxon>
    </lineage>
</organism>
<reference evidence="1" key="1">
    <citation type="submission" date="2021-03" db="EMBL/GenBank/DDBJ databases">
        <title>Revisited historic fungal species revealed as producer of novel bioactive compounds through whole genome sequencing and comparative genomics.</title>
        <authorList>
            <person name="Vignolle G.A."/>
            <person name="Hochenegger N."/>
            <person name="Mach R.L."/>
            <person name="Mach-Aigner A.R."/>
            <person name="Javad Rahimi M."/>
            <person name="Salim K.A."/>
            <person name="Chan C.M."/>
            <person name="Lim L.B.L."/>
            <person name="Cai F."/>
            <person name="Druzhinina I.S."/>
            <person name="U'Ren J.M."/>
            <person name="Derntl C."/>
        </authorList>
    </citation>
    <scope>NUCLEOTIDE SEQUENCE</scope>
    <source>
        <strain evidence="1">TUCIM 5799</strain>
    </source>
</reference>
<evidence type="ECO:0000313" key="2">
    <source>
        <dbReference type="Proteomes" id="UP000829685"/>
    </source>
</evidence>
<dbReference type="Proteomes" id="UP000829685">
    <property type="component" value="Unassembled WGS sequence"/>
</dbReference>
<sequence length="289" mass="32598">MAESPAATVTTPEQLKNQLVSSYVETWRANGVRVTMQEMLFEACQVGSTSNGDARRPEVFYLALIPDDGYLRVCCDDAAPVDPKLRALHGDSMAMLGDPAVVSAITPLLDENIRKIDLIAWLGPKPLEDMTTKEKVYYLAKHDLQFPSKPREPEMEVCLLTYDHHNKMTYKCHHTAEPKSLEDLHTWLDSLVDPLNPASWGHNVHGVSMSPADGGINQFMDFLGQDDEGQDEQDRKWLYKKLSKSLKKLTDTSEWRALETEDEFQQLVKDHAKNPDEIPAFIQVCSLSP</sequence>
<evidence type="ECO:0000313" key="1">
    <source>
        <dbReference type="EMBL" id="KAI1861613.1"/>
    </source>
</evidence>